<dbReference type="UniPathway" id="UPA00109">
    <property type="reaction ID" value="UER00182"/>
</dbReference>
<dbReference type="NCBIfam" id="NF002872">
    <property type="entry name" value="PRK03202.1"/>
    <property type="match status" value="1"/>
</dbReference>
<dbReference type="InterPro" id="IPR015912">
    <property type="entry name" value="Phosphofructokinase_CS"/>
</dbReference>
<feature type="domain" description="Phosphofructokinase" evidence="11">
    <location>
        <begin position="3"/>
        <end position="310"/>
    </location>
</feature>
<evidence type="ECO:0000256" key="2">
    <source>
        <dbReference type="ARBA" id="ARBA00004496"/>
    </source>
</evidence>
<feature type="binding site" evidence="10">
    <location>
        <position position="279"/>
    </location>
    <ligand>
        <name>substrate</name>
        <note>ligand shared between dimeric partners</note>
    </ligand>
</feature>
<evidence type="ECO:0000256" key="6">
    <source>
        <dbReference type="ARBA" id="ARBA00022723"/>
    </source>
</evidence>
<evidence type="ECO:0000256" key="8">
    <source>
        <dbReference type="ARBA" id="ARBA00022842"/>
    </source>
</evidence>
<evidence type="ECO:0000256" key="3">
    <source>
        <dbReference type="ARBA" id="ARBA00004679"/>
    </source>
</evidence>
<dbReference type="GO" id="GO:0005524">
    <property type="term" value="F:ATP binding"/>
    <property type="evidence" value="ECO:0007669"/>
    <property type="project" value="UniProtKB-KW"/>
</dbReference>
<organism evidence="12 13">
    <name type="scientific">Desulforhopalus singaporensis</name>
    <dbReference type="NCBI Taxonomy" id="91360"/>
    <lineage>
        <taxon>Bacteria</taxon>
        <taxon>Pseudomonadati</taxon>
        <taxon>Thermodesulfobacteriota</taxon>
        <taxon>Desulfobulbia</taxon>
        <taxon>Desulfobulbales</taxon>
        <taxon>Desulfocapsaceae</taxon>
        <taxon>Desulforhopalus</taxon>
    </lineage>
</organism>
<evidence type="ECO:0000256" key="9">
    <source>
        <dbReference type="ARBA" id="ARBA00023152"/>
    </source>
</evidence>
<dbReference type="InterPro" id="IPR035966">
    <property type="entry name" value="PKF_sf"/>
</dbReference>
<keyword evidence="8 10" id="KW-0460">Magnesium</keyword>
<dbReference type="HAMAP" id="MF_01976">
    <property type="entry name" value="Phosphofructokinase_III"/>
    <property type="match status" value="1"/>
</dbReference>
<dbReference type="EMBL" id="FNJI01000007">
    <property type="protein sequence ID" value="SDO91699.1"/>
    <property type="molecule type" value="Genomic_DNA"/>
</dbReference>
<dbReference type="GO" id="GO:0061621">
    <property type="term" value="P:canonical glycolysis"/>
    <property type="evidence" value="ECO:0007669"/>
    <property type="project" value="TreeGrafter"/>
</dbReference>
<dbReference type="PIRSF" id="PIRSF000532">
    <property type="entry name" value="ATP_PFK_prok"/>
    <property type="match status" value="1"/>
</dbReference>
<feature type="binding site" evidence="10">
    <location>
        <begin position="74"/>
        <end position="75"/>
    </location>
    <ligand>
        <name>ATP</name>
        <dbReference type="ChEBI" id="CHEBI:30616"/>
    </ligand>
</feature>
<comment type="pathway">
    <text evidence="3 10">Carbohydrate degradation; glycolysis; D-glyceraldehyde 3-phosphate and glycerone phosphate from D-glucose: step 3/4.</text>
</comment>
<comment type="catalytic activity">
    <reaction evidence="10">
        <text>beta-D-fructose 6-phosphate + ATP = beta-D-fructose 1,6-bisphosphate + ADP + H(+)</text>
        <dbReference type="Rhea" id="RHEA:16109"/>
        <dbReference type="ChEBI" id="CHEBI:15378"/>
        <dbReference type="ChEBI" id="CHEBI:30616"/>
        <dbReference type="ChEBI" id="CHEBI:32966"/>
        <dbReference type="ChEBI" id="CHEBI:57634"/>
        <dbReference type="ChEBI" id="CHEBI:456216"/>
        <dbReference type="EC" id="2.7.1.11"/>
    </reaction>
</comment>
<dbReference type="GO" id="GO:0046872">
    <property type="term" value="F:metal ion binding"/>
    <property type="evidence" value="ECO:0007669"/>
    <property type="project" value="UniProtKB-KW"/>
</dbReference>
<keyword evidence="7 10" id="KW-0418">Kinase</keyword>
<dbReference type="EC" id="2.7.1.11" evidence="10"/>
<dbReference type="GO" id="GO:0070095">
    <property type="term" value="F:fructose-6-phosphate binding"/>
    <property type="evidence" value="ECO:0007669"/>
    <property type="project" value="TreeGrafter"/>
</dbReference>
<keyword evidence="6 10" id="KW-0479">Metal-binding</keyword>
<dbReference type="PROSITE" id="PS00433">
    <property type="entry name" value="PHOSPHOFRUCTOKINASE"/>
    <property type="match status" value="1"/>
</dbReference>
<sequence>MKKIVISTGGGDAPGLNAVIYAVVHSCYRRGWEVYGSRNGYGGFLDTDELVQLYPRDVEGIYSTGGTILGSTNKGNPFATPVENLAGEIQIVDVSDKIINNFKRMGFDCHIAIGGDGSLDIAHRFAEKGMPVIGVPKTIDNDLSQTNRTFGFDTAVSTATEALDKLHSTAKSHNRVMVVEVMGRDSGWIALYSGISGGADVILLPEIPFDMEAVCDKIADNELHDKDYSIVVAAEGAVTRDGQRFNKGKGELGRDEMILGGVAEWVAKEIARRTGKDTRSLVLGHLQRGGSPTTFDRLLALRFGAAAVRLVEENIFGHMVALIDSQMVAVPITEAIQVRKKVDLTSDKVMTAREVGICLGDSNKALAQTKE</sequence>
<keyword evidence="13" id="KW-1185">Reference proteome</keyword>
<evidence type="ECO:0000313" key="12">
    <source>
        <dbReference type="EMBL" id="SDO91699.1"/>
    </source>
</evidence>
<keyword evidence="4 10" id="KW-0963">Cytoplasm</keyword>
<dbReference type="NCBIfam" id="TIGR02483">
    <property type="entry name" value="PFK_mixed"/>
    <property type="match status" value="1"/>
</dbReference>
<dbReference type="GO" id="GO:0048029">
    <property type="term" value="F:monosaccharide binding"/>
    <property type="evidence" value="ECO:0007669"/>
    <property type="project" value="TreeGrafter"/>
</dbReference>
<evidence type="ECO:0000256" key="1">
    <source>
        <dbReference type="ARBA" id="ARBA00001946"/>
    </source>
</evidence>
<feature type="site" description="Important for substrate specificity; cannot use PPi as phosphoryl donor" evidence="10">
    <location>
        <position position="117"/>
    </location>
</feature>
<proteinExistence type="inferred from homology"/>
<reference evidence="12 13" key="1">
    <citation type="submission" date="2016-10" db="EMBL/GenBank/DDBJ databases">
        <authorList>
            <person name="de Groot N.N."/>
        </authorList>
    </citation>
    <scope>NUCLEOTIDE SEQUENCE [LARGE SCALE GENOMIC DNA]</scope>
    <source>
        <strain evidence="12 13">DSM 12130</strain>
    </source>
</reference>
<dbReference type="GO" id="GO:0016208">
    <property type="term" value="F:AMP binding"/>
    <property type="evidence" value="ECO:0007669"/>
    <property type="project" value="TreeGrafter"/>
</dbReference>
<dbReference type="FunFam" id="3.40.50.460:FF:000002">
    <property type="entry name" value="ATP-dependent 6-phosphofructokinase"/>
    <property type="match status" value="1"/>
</dbReference>
<dbReference type="InterPro" id="IPR000023">
    <property type="entry name" value="Phosphofructokinase_dom"/>
</dbReference>
<dbReference type="GO" id="GO:0030388">
    <property type="term" value="P:fructose 1,6-bisphosphate metabolic process"/>
    <property type="evidence" value="ECO:0007669"/>
    <property type="project" value="TreeGrafter"/>
</dbReference>
<dbReference type="PANTHER" id="PTHR13697:SF52">
    <property type="entry name" value="ATP-DEPENDENT 6-PHOSPHOFRUCTOKINASE 3"/>
    <property type="match status" value="1"/>
</dbReference>
<dbReference type="GO" id="GO:0003872">
    <property type="term" value="F:6-phosphofructokinase activity"/>
    <property type="evidence" value="ECO:0007669"/>
    <property type="project" value="UniProtKB-UniRule"/>
</dbReference>
<dbReference type="PANTHER" id="PTHR13697">
    <property type="entry name" value="PHOSPHOFRUCTOKINASE"/>
    <property type="match status" value="1"/>
</dbReference>
<dbReference type="Gene3D" id="3.40.50.460">
    <property type="entry name" value="Phosphofructokinase domain"/>
    <property type="match status" value="1"/>
</dbReference>
<comment type="subunit">
    <text evidence="10">Homodimer or homotetramer.</text>
</comment>
<keyword evidence="5 10" id="KW-0808">Transferase</keyword>
<comment type="function">
    <text evidence="10">Catalyzes the phosphorylation of D-fructose 6-phosphate to fructose 1,6-bisphosphate by ATP, the first committing step of glycolysis.</text>
</comment>
<feature type="binding site" evidence="10">
    <location>
        <position position="11"/>
    </location>
    <ligand>
        <name>ATP</name>
        <dbReference type="ChEBI" id="CHEBI:30616"/>
    </ligand>
</feature>
<feature type="active site" description="Proton acceptor" evidence="10">
    <location>
        <position position="140"/>
    </location>
</feature>
<dbReference type="OrthoDB" id="9802503at2"/>
<dbReference type="GO" id="GO:0005945">
    <property type="term" value="C:6-phosphofructokinase complex"/>
    <property type="evidence" value="ECO:0007669"/>
    <property type="project" value="TreeGrafter"/>
</dbReference>
<evidence type="ECO:0000256" key="10">
    <source>
        <dbReference type="HAMAP-Rule" id="MF_01976"/>
    </source>
</evidence>
<feature type="binding site" evidence="10">
    <location>
        <position position="175"/>
    </location>
    <ligand>
        <name>substrate</name>
        <note>ligand shared between dimeric partners</note>
    </ligand>
</feature>
<protein>
    <recommendedName>
        <fullName evidence="10">ATP-dependent 6-phosphofructokinase</fullName>
        <shortName evidence="10">ATP-PFK</shortName>
        <shortName evidence="10">Phosphofructokinase</shortName>
        <ecNumber evidence="10">2.7.1.11</ecNumber>
    </recommendedName>
    <alternativeName>
        <fullName evidence="10">Phosphohexokinase</fullName>
    </alternativeName>
</protein>
<dbReference type="Proteomes" id="UP000199073">
    <property type="component" value="Unassembled WGS sequence"/>
</dbReference>
<dbReference type="InterPro" id="IPR012829">
    <property type="entry name" value="Phosphofructokinase_III"/>
</dbReference>
<dbReference type="GO" id="GO:0042802">
    <property type="term" value="F:identical protein binding"/>
    <property type="evidence" value="ECO:0007669"/>
    <property type="project" value="TreeGrafter"/>
</dbReference>
<feature type="binding site" evidence="10">
    <location>
        <position position="116"/>
    </location>
    <ligand>
        <name>Mg(2+)</name>
        <dbReference type="ChEBI" id="CHEBI:18420"/>
        <note>catalytic</note>
    </ligand>
</feature>
<comment type="cofactor">
    <cofactor evidence="1 10">
        <name>Mg(2+)</name>
        <dbReference type="ChEBI" id="CHEBI:18420"/>
    </cofactor>
</comment>
<dbReference type="InterPro" id="IPR012003">
    <property type="entry name" value="ATP_PFK_prok-type"/>
</dbReference>
<feature type="binding site" description="in other chain" evidence="10">
    <location>
        <position position="235"/>
    </location>
    <ligand>
        <name>substrate</name>
        <note>ligand shared between dimeric partners</note>
    </ligand>
</feature>
<comment type="similarity">
    <text evidence="10">Belongs to the phosphofructokinase type A (PFKA) family. Mixed-substrate PFK group III subfamily.</text>
</comment>
<dbReference type="Gene3D" id="3.40.50.450">
    <property type="match status" value="1"/>
</dbReference>
<dbReference type="STRING" id="91360.SAMN05660330_01383"/>
<dbReference type="AlphaFoldDB" id="A0A1H0NG58"/>
<keyword evidence="10" id="KW-0067">ATP-binding</keyword>
<evidence type="ECO:0000256" key="5">
    <source>
        <dbReference type="ARBA" id="ARBA00022679"/>
    </source>
</evidence>
<dbReference type="GO" id="GO:0006002">
    <property type="term" value="P:fructose 6-phosphate metabolic process"/>
    <property type="evidence" value="ECO:0007669"/>
    <property type="project" value="InterPro"/>
</dbReference>
<dbReference type="PRINTS" id="PR00476">
    <property type="entry name" value="PHFRCTKINASE"/>
</dbReference>
<feature type="binding site" description="in other chain" evidence="10">
    <location>
        <begin position="138"/>
        <end position="140"/>
    </location>
    <ligand>
        <name>substrate</name>
        <note>ligand shared between dimeric partners</note>
    </ligand>
</feature>
<accession>A0A1H0NG58</accession>
<name>A0A1H0NG58_9BACT</name>
<dbReference type="SUPFAM" id="SSF53784">
    <property type="entry name" value="Phosphofructokinase"/>
    <property type="match status" value="1"/>
</dbReference>
<dbReference type="Pfam" id="PF00365">
    <property type="entry name" value="PFK"/>
    <property type="match status" value="1"/>
</dbReference>
<evidence type="ECO:0000313" key="13">
    <source>
        <dbReference type="Proteomes" id="UP000199073"/>
    </source>
</evidence>
<evidence type="ECO:0000259" key="11">
    <source>
        <dbReference type="Pfam" id="PF00365"/>
    </source>
</evidence>
<keyword evidence="9 10" id="KW-0324">Glycolysis</keyword>
<dbReference type="RefSeq" id="WP_092221173.1">
    <property type="nucleotide sequence ID" value="NZ_FNJI01000007.1"/>
</dbReference>
<feature type="binding site" description="in other chain" evidence="10">
    <location>
        <begin position="182"/>
        <end position="184"/>
    </location>
    <ligand>
        <name>substrate</name>
        <note>ligand shared between dimeric partners</note>
    </ligand>
</feature>
<evidence type="ECO:0000256" key="7">
    <source>
        <dbReference type="ARBA" id="ARBA00022777"/>
    </source>
</evidence>
<comment type="caution">
    <text evidence="10">Lacks conserved residue(s) required for the propagation of feature annotation.</text>
</comment>
<keyword evidence="10" id="KW-0547">Nucleotide-binding</keyword>
<feature type="binding site" evidence="10">
    <location>
        <begin position="115"/>
        <end position="118"/>
    </location>
    <ligand>
        <name>ATP</name>
        <dbReference type="ChEBI" id="CHEBI:30616"/>
    </ligand>
</feature>
<gene>
    <name evidence="10" type="primary">pfkA</name>
    <name evidence="12" type="ORF">SAMN05660330_01383</name>
</gene>
<feature type="binding site" description="in other chain" evidence="10">
    <location>
        <begin position="285"/>
        <end position="288"/>
    </location>
    <ligand>
        <name>substrate</name>
        <note>ligand shared between dimeric partners</note>
    </ligand>
</feature>
<dbReference type="GO" id="GO:0047334">
    <property type="term" value="F:diphosphate-fructose-6-phosphate 1-phosphotransferase activity"/>
    <property type="evidence" value="ECO:0007669"/>
    <property type="project" value="InterPro"/>
</dbReference>
<comment type="subcellular location">
    <subcellularLocation>
        <location evidence="2 10">Cytoplasm</location>
    </subcellularLocation>
</comment>
<dbReference type="InterPro" id="IPR022953">
    <property type="entry name" value="ATP_PFK"/>
</dbReference>
<evidence type="ECO:0000256" key="4">
    <source>
        <dbReference type="ARBA" id="ARBA00022490"/>
    </source>
</evidence>